<dbReference type="InterPro" id="IPR002692">
    <property type="entry name" value="S45"/>
</dbReference>
<comment type="similarity">
    <text evidence="1">Belongs to the peptidase S45 family.</text>
</comment>
<accession>A0ABT8EQJ8</accession>
<evidence type="ECO:0000313" key="5">
    <source>
        <dbReference type="Proteomes" id="UP001168537"/>
    </source>
</evidence>
<dbReference type="InterPro" id="IPR014395">
    <property type="entry name" value="Pen/GL7ACA/AHL_acylase"/>
</dbReference>
<dbReference type="PIRSF" id="PIRSF001227">
    <property type="entry name" value="Pen_acylase"/>
    <property type="match status" value="1"/>
</dbReference>
<dbReference type="RefSeq" id="WP_300959260.1">
    <property type="nucleotide sequence ID" value="NZ_JAUHJR010000001.1"/>
</dbReference>
<evidence type="ECO:0000313" key="4">
    <source>
        <dbReference type="EMBL" id="MDN4160405.1"/>
    </source>
</evidence>
<dbReference type="CDD" id="cd03747">
    <property type="entry name" value="Ntn_PGA_like"/>
    <property type="match status" value="1"/>
</dbReference>
<dbReference type="Pfam" id="PF01804">
    <property type="entry name" value="Penicil_amidase"/>
    <property type="match status" value="1"/>
</dbReference>
<dbReference type="PANTHER" id="PTHR34218">
    <property type="entry name" value="PEPTIDASE S45 PENICILLIN AMIDASE"/>
    <property type="match status" value="1"/>
</dbReference>
<dbReference type="Gene3D" id="1.10.439.10">
    <property type="entry name" value="Penicillin Amidohydrolase, domain 1"/>
    <property type="match status" value="1"/>
</dbReference>
<dbReference type="EC" id="3.5.1.-" evidence="4"/>
<keyword evidence="2 4" id="KW-0378">Hydrolase</keyword>
<dbReference type="Gene3D" id="3.60.20.10">
    <property type="entry name" value="Glutamine Phosphoribosylpyrophosphate, subunit 1, domain 1"/>
    <property type="match status" value="1"/>
</dbReference>
<name>A0ABT8EQJ8_9ACTN</name>
<organism evidence="4 5">
    <name type="scientific">Nocardioides abyssi</name>
    <dbReference type="NCBI Taxonomy" id="3058370"/>
    <lineage>
        <taxon>Bacteria</taxon>
        <taxon>Bacillati</taxon>
        <taxon>Actinomycetota</taxon>
        <taxon>Actinomycetes</taxon>
        <taxon>Propionibacteriales</taxon>
        <taxon>Nocardioidaceae</taxon>
        <taxon>Nocardioides</taxon>
    </lineage>
</organism>
<comment type="caution">
    <text evidence="4">The sequence shown here is derived from an EMBL/GenBank/DDBJ whole genome shotgun (WGS) entry which is preliminary data.</text>
</comment>
<dbReference type="EMBL" id="JAUHJR010000001">
    <property type="protein sequence ID" value="MDN4160405.1"/>
    <property type="molecule type" value="Genomic_DNA"/>
</dbReference>
<reference evidence="4" key="1">
    <citation type="submission" date="2023-06" db="EMBL/GenBank/DDBJ databases">
        <title>Draft genome sequence of Nocardioides sp. SOB72.</title>
        <authorList>
            <person name="Zhang G."/>
        </authorList>
    </citation>
    <scope>NUCLEOTIDE SEQUENCE</scope>
    <source>
        <strain evidence="4">SOB72</strain>
    </source>
</reference>
<dbReference type="Gene3D" id="2.30.120.10">
    <property type="match status" value="1"/>
</dbReference>
<protein>
    <submittedName>
        <fullName evidence="4">Penicillin acylase family protein</fullName>
        <ecNumber evidence="4">3.5.1.-</ecNumber>
    </submittedName>
</protein>
<dbReference type="SUPFAM" id="SSF56235">
    <property type="entry name" value="N-terminal nucleophile aminohydrolases (Ntn hydrolases)"/>
    <property type="match status" value="1"/>
</dbReference>
<keyword evidence="3" id="KW-0865">Zymogen</keyword>
<dbReference type="PANTHER" id="PTHR34218:SF4">
    <property type="entry name" value="ACYL-HOMOSERINE LACTONE ACYLASE QUIP"/>
    <property type="match status" value="1"/>
</dbReference>
<dbReference type="InterPro" id="IPR023343">
    <property type="entry name" value="Penicillin_amidase_dom1"/>
</dbReference>
<dbReference type="Proteomes" id="UP001168537">
    <property type="component" value="Unassembled WGS sequence"/>
</dbReference>
<proteinExistence type="inferred from homology"/>
<dbReference type="InterPro" id="IPR043146">
    <property type="entry name" value="Penicillin_amidase_N_B-knob"/>
</dbReference>
<keyword evidence="5" id="KW-1185">Reference proteome</keyword>
<gene>
    <name evidence="4" type="ORF">QWY29_03485</name>
</gene>
<dbReference type="GO" id="GO:0016787">
    <property type="term" value="F:hydrolase activity"/>
    <property type="evidence" value="ECO:0007669"/>
    <property type="project" value="UniProtKB-KW"/>
</dbReference>
<dbReference type="InterPro" id="IPR029055">
    <property type="entry name" value="Ntn_hydrolases_N"/>
</dbReference>
<evidence type="ECO:0000256" key="1">
    <source>
        <dbReference type="ARBA" id="ARBA00006586"/>
    </source>
</evidence>
<evidence type="ECO:0000256" key="2">
    <source>
        <dbReference type="ARBA" id="ARBA00022801"/>
    </source>
</evidence>
<dbReference type="Gene3D" id="1.10.1400.10">
    <property type="match status" value="1"/>
</dbReference>
<dbReference type="InterPro" id="IPR043147">
    <property type="entry name" value="Penicillin_amidase_A-knob"/>
</dbReference>
<sequence length="696" mass="73976">MARTYRDAWGVPHVRATSVADLAHGQGEVTARDRAWQLEHLRRRATGTTAEVLGAPALPWDRLARRACLVDVARRAHAGLDDETRAFVAAYVAGVNAGLAATRGSVHELDRLGIEAQPWEEWTPLAVFLAQHLLFASLPGKLWAHRAREVLGDDARLLSHEGPSASGSNAWAVGGARTASGSPLVAGDPHRVIEAPGVYAQVRLACEDPDDPFDVVGFAFPGVPGVQHFAHAGDVAWAITNGMADYQDVYAERLRRTAGGVEALGPAGWEPVTTRTGTIAVRGAADEPVEVVVTPRGPVFEGSVPDAPGGEGTGLSVRFASDVLGDLGFGAFLPLLRARTVDDVDAALDRWVEPVNNVVAADTRGAVRYRLAGRVPVRAEANRRGIVDAADPSTTWTGWLEPLPRHDVPPDGQVVTANDRRGPESEPVGTSFAAPHRARRIAALLDGRDGLTPDDFAAIHDDALLLPALALREALVKDQEPSPAGAEVRDAVLAWDGRMTAGSAGAAAFAAWRAALVRRLAAEPVLAPLAEPRHDVVFLPWMDPVGRVGHALDTLVAAGTPFGLDLRRIARDALDDAAGHAATWGATHVVTPVHAFEVADDDLEPPPLPRVPVGGDSDCVRCTGSVPGWTDECYRGSVARYVWDLADRRASGWVVPLGAAGDPASPHHRDQLPLWAAGRLAPVVTDWDRLTEETRP</sequence>
<evidence type="ECO:0000256" key="3">
    <source>
        <dbReference type="ARBA" id="ARBA00023145"/>
    </source>
</evidence>